<dbReference type="CDD" id="cd16980">
    <property type="entry name" value="VHS_Lsb5"/>
    <property type="match status" value="1"/>
</dbReference>
<dbReference type="Gene3D" id="1.20.58.160">
    <property type="match status" value="1"/>
</dbReference>
<dbReference type="EMBL" id="JAAAIN010000281">
    <property type="protein sequence ID" value="KAG0316829.1"/>
    <property type="molecule type" value="Genomic_DNA"/>
</dbReference>
<sequence>MGLFTKQTVISNQIDTITALQTITQWDVIATLCETVNAKDDGAKEAAKALRKKLRVGRPQQQMNAITLIQALVDGCGSKFKAQLATAKFAEDIEAVVVADATDANVKIRLMESLEGWANTFISDPGLSVIPQLYNGLIKSNTPRQSAHQRANPSSPPRAPITPEQQMRQMAQDIELARNNAHMLIEAVSFADPELEAIEENDLIKEFHSKCTSLQRGIQQYLSEITESANPNEQWLTSLLACNQELVQAFTAYNQMMERQQLNKATKASETTDSVQNRNGNGQPHGQHVPTDDLLSFGDTAGLGGHGAGVGNGHAYSNGHGASNGKNAAHSVPVTQNTSQDPFGDEAHYAGSEPEVSTAVKNGKRTDNQDKVFDASAYFRQQQEQQEQLQALKEQQRQLHLEQQQLQNGGGSSQAPTGAVPVAAAALP</sequence>
<dbReference type="CDD" id="cd21383">
    <property type="entry name" value="GAT_GGA_Tom1-like"/>
    <property type="match status" value="1"/>
</dbReference>
<feature type="region of interest" description="Disordered" evidence="3">
    <location>
        <begin position="391"/>
        <end position="428"/>
    </location>
</feature>
<dbReference type="Gene3D" id="1.25.40.90">
    <property type="match status" value="1"/>
</dbReference>
<feature type="region of interest" description="Disordered" evidence="3">
    <location>
        <begin position="261"/>
        <end position="367"/>
    </location>
</feature>
<feature type="compositionally biased region" description="Low complexity" evidence="3">
    <location>
        <begin position="415"/>
        <end position="428"/>
    </location>
</feature>
<feature type="domain" description="GAT" evidence="5">
    <location>
        <begin position="165"/>
        <end position="258"/>
    </location>
</feature>
<dbReference type="GO" id="GO:0030479">
    <property type="term" value="C:actin cortical patch"/>
    <property type="evidence" value="ECO:0007669"/>
    <property type="project" value="TreeGrafter"/>
</dbReference>
<evidence type="ECO:0000256" key="1">
    <source>
        <dbReference type="ARBA" id="ARBA00022448"/>
    </source>
</evidence>
<protein>
    <submittedName>
        <fullName evidence="6">Actin patch assembly and actin polymerization protein</fullName>
    </submittedName>
</protein>
<evidence type="ECO:0000259" key="5">
    <source>
        <dbReference type="PROSITE" id="PS50909"/>
    </source>
</evidence>
<gene>
    <name evidence="6" type="primary">LSB5</name>
    <name evidence="6" type="ORF">BGZ97_006348</name>
</gene>
<dbReference type="PANTHER" id="PTHR47789">
    <property type="entry name" value="LAS SEVENTEEN-BINDING PROTEIN 5"/>
    <property type="match status" value="1"/>
</dbReference>
<feature type="domain" description="VHS" evidence="4">
    <location>
        <begin position="25"/>
        <end position="145"/>
    </location>
</feature>
<dbReference type="Pfam" id="PF03127">
    <property type="entry name" value="GAT"/>
    <property type="match status" value="1"/>
</dbReference>
<dbReference type="GO" id="GO:0006897">
    <property type="term" value="P:endocytosis"/>
    <property type="evidence" value="ECO:0007669"/>
    <property type="project" value="InterPro"/>
</dbReference>
<dbReference type="SUPFAM" id="SSF89009">
    <property type="entry name" value="GAT-like domain"/>
    <property type="match status" value="1"/>
</dbReference>
<organism evidence="6 7">
    <name type="scientific">Linnemannia gamsii</name>
    <dbReference type="NCBI Taxonomy" id="64522"/>
    <lineage>
        <taxon>Eukaryota</taxon>
        <taxon>Fungi</taxon>
        <taxon>Fungi incertae sedis</taxon>
        <taxon>Mucoromycota</taxon>
        <taxon>Mortierellomycotina</taxon>
        <taxon>Mortierellomycetes</taxon>
        <taxon>Mortierellales</taxon>
        <taxon>Mortierellaceae</taxon>
        <taxon>Linnemannia</taxon>
    </lineage>
</organism>
<keyword evidence="2" id="KW-0653">Protein transport</keyword>
<accession>A0A9P6RC00</accession>
<dbReference type="InterPro" id="IPR004152">
    <property type="entry name" value="GAT_dom"/>
</dbReference>
<dbReference type="PANTHER" id="PTHR47789:SF1">
    <property type="entry name" value="LAS SEVENTEEN-BINDING PROTEIN 5"/>
    <property type="match status" value="1"/>
</dbReference>
<proteinExistence type="predicted"/>
<feature type="compositionally biased region" description="Polar residues" evidence="3">
    <location>
        <begin position="142"/>
        <end position="153"/>
    </location>
</feature>
<feature type="region of interest" description="Disordered" evidence="3">
    <location>
        <begin position="142"/>
        <end position="165"/>
    </location>
</feature>
<dbReference type="PROSITE" id="PS50909">
    <property type="entry name" value="GAT"/>
    <property type="match status" value="1"/>
</dbReference>
<evidence type="ECO:0000256" key="2">
    <source>
        <dbReference type="ARBA" id="ARBA00022927"/>
    </source>
</evidence>
<dbReference type="GO" id="GO:0043130">
    <property type="term" value="F:ubiquitin binding"/>
    <property type="evidence" value="ECO:0007669"/>
    <property type="project" value="InterPro"/>
</dbReference>
<dbReference type="GO" id="GO:0007034">
    <property type="term" value="P:vacuolar transport"/>
    <property type="evidence" value="ECO:0007669"/>
    <property type="project" value="UniProtKB-ARBA"/>
</dbReference>
<dbReference type="InterPro" id="IPR002014">
    <property type="entry name" value="VHS_dom"/>
</dbReference>
<dbReference type="OrthoDB" id="10255964at2759"/>
<dbReference type="InterPro" id="IPR008942">
    <property type="entry name" value="ENTH_VHS"/>
</dbReference>
<evidence type="ECO:0000259" key="4">
    <source>
        <dbReference type="PROSITE" id="PS50179"/>
    </source>
</evidence>
<feature type="compositionally biased region" description="Gly residues" evidence="3">
    <location>
        <begin position="301"/>
        <end position="312"/>
    </location>
</feature>
<keyword evidence="1" id="KW-0813">Transport</keyword>
<dbReference type="GO" id="GO:0051666">
    <property type="term" value="P:actin cortical patch localization"/>
    <property type="evidence" value="ECO:0007669"/>
    <property type="project" value="TreeGrafter"/>
</dbReference>
<dbReference type="GO" id="GO:0007015">
    <property type="term" value="P:actin filament organization"/>
    <property type="evidence" value="ECO:0007669"/>
    <property type="project" value="InterPro"/>
</dbReference>
<feature type="compositionally biased region" description="Polar residues" evidence="3">
    <location>
        <begin position="261"/>
        <end position="284"/>
    </location>
</feature>
<dbReference type="GO" id="GO:0035091">
    <property type="term" value="F:phosphatidylinositol binding"/>
    <property type="evidence" value="ECO:0007669"/>
    <property type="project" value="InterPro"/>
</dbReference>
<evidence type="ECO:0000313" key="6">
    <source>
        <dbReference type="EMBL" id="KAG0316829.1"/>
    </source>
</evidence>
<dbReference type="AlphaFoldDB" id="A0A9P6RC00"/>
<evidence type="ECO:0000256" key="3">
    <source>
        <dbReference type="SAM" id="MobiDB-lite"/>
    </source>
</evidence>
<keyword evidence="7" id="KW-1185">Reference proteome</keyword>
<evidence type="ECO:0000313" key="7">
    <source>
        <dbReference type="Proteomes" id="UP000823405"/>
    </source>
</evidence>
<dbReference type="SUPFAM" id="SSF48464">
    <property type="entry name" value="ENTH/VHS domain"/>
    <property type="match status" value="1"/>
</dbReference>
<dbReference type="GO" id="GO:0015031">
    <property type="term" value="P:protein transport"/>
    <property type="evidence" value="ECO:0007669"/>
    <property type="project" value="UniProtKB-KW"/>
</dbReference>
<dbReference type="SMART" id="SM00288">
    <property type="entry name" value="VHS"/>
    <property type="match status" value="1"/>
</dbReference>
<dbReference type="InterPro" id="IPR038425">
    <property type="entry name" value="GAT_sf"/>
</dbReference>
<dbReference type="Pfam" id="PF00790">
    <property type="entry name" value="VHS"/>
    <property type="match status" value="1"/>
</dbReference>
<comment type="caution">
    <text evidence="6">The sequence shown here is derived from an EMBL/GenBank/DDBJ whole genome shotgun (WGS) entry which is preliminary data.</text>
</comment>
<dbReference type="InterPro" id="IPR045007">
    <property type="entry name" value="LSB5"/>
</dbReference>
<dbReference type="PROSITE" id="PS50179">
    <property type="entry name" value="VHS"/>
    <property type="match status" value="1"/>
</dbReference>
<dbReference type="Proteomes" id="UP000823405">
    <property type="component" value="Unassembled WGS sequence"/>
</dbReference>
<reference evidence="6" key="1">
    <citation type="journal article" date="2020" name="Fungal Divers.">
        <title>Resolving the Mortierellaceae phylogeny through synthesis of multi-gene phylogenetics and phylogenomics.</title>
        <authorList>
            <person name="Vandepol N."/>
            <person name="Liber J."/>
            <person name="Desiro A."/>
            <person name="Na H."/>
            <person name="Kennedy M."/>
            <person name="Barry K."/>
            <person name="Grigoriev I.V."/>
            <person name="Miller A.N."/>
            <person name="O'Donnell K."/>
            <person name="Stajich J.E."/>
            <person name="Bonito G."/>
        </authorList>
    </citation>
    <scope>NUCLEOTIDE SEQUENCE</scope>
    <source>
        <strain evidence="6">NVP60</strain>
    </source>
</reference>
<name>A0A9P6RC00_9FUNG</name>